<dbReference type="InterPro" id="IPR013815">
    <property type="entry name" value="ATP_grasp_subdomain_1"/>
</dbReference>
<dbReference type="SUPFAM" id="SSF56059">
    <property type="entry name" value="Glutathione synthetase ATP-binding domain-like"/>
    <property type="match status" value="1"/>
</dbReference>
<organism evidence="4 5">
    <name type="scientific">Yinghuangia soli</name>
    <dbReference type="NCBI Taxonomy" id="2908204"/>
    <lineage>
        <taxon>Bacteria</taxon>
        <taxon>Bacillati</taxon>
        <taxon>Actinomycetota</taxon>
        <taxon>Actinomycetes</taxon>
        <taxon>Kitasatosporales</taxon>
        <taxon>Streptomycetaceae</taxon>
        <taxon>Yinghuangia</taxon>
    </lineage>
</organism>
<dbReference type="Pfam" id="PF00391">
    <property type="entry name" value="PEP-utilizers"/>
    <property type="match status" value="1"/>
</dbReference>
<dbReference type="GO" id="GO:0005524">
    <property type="term" value="F:ATP binding"/>
    <property type="evidence" value="ECO:0007669"/>
    <property type="project" value="InterPro"/>
</dbReference>
<dbReference type="GO" id="GO:0016301">
    <property type="term" value="F:kinase activity"/>
    <property type="evidence" value="ECO:0007669"/>
    <property type="project" value="InterPro"/>
</dbReference>
<dbReference type="Gene3D" id="3.30.470.20">
    <property type="entry name" value="ATP-grasp fold, B domain"/>
    <property type="match status" value="2"/>
</dbReference>
<dbReference type="SUPFAM" id="SSF52009">
    <property type="entry name" value="Phosphohistidine domain"/>
    <property type="match status" value="1"/>
</dbReference>
<dbReference type="Pfam" id="PF01326">
    <property type="entry name" value="PPDK_N"/>
    <property type="match status" value="1"/>
</dbReference>
<sequence>MRSEAASAAGGSRVVALDAERARDTALTGAKAANLARAKAAGLPVLPGFVLVAGARLSVRNGQALPEDDSVLVEYRRIAGPGERPLVVRSSSVHEDTATSSMAGCFVTVPDVRGWEAFTRAVAEVRASADLMAAEPAALSGTLGAGPRAGGEDSMAVLVQPMLRADAGGVMFGADPVTGRTDRIVVSAVHGTPAALVDGTAQGVRYLLDRTGRCLETEPQEPSGQRLLGRGRLFRLAALARRAGKLFGGPQDIEFAFDTDDRLWLLQSRPITAMAPRPPAKARLLGPGPVAETFPGVLQPLEEDLWVAPMAHGLTVALQVLGTASRHMLREVPPVLTVDGRAAADLRLLGVVPPRHPVLSHLNPVPAARGLGAAWRIGRLRGTLPLLALDLMADVDRELAELPPPARMSGGQALAAAGWGRRVLSALHAQESLAGGLLGADRTATVAGEALAVLAEGRAAGRTDAEILAAHPVLLGLSAPSLTRPVRLPPRGAAGPWTGVPRGVSTLPVREGLRLRIRWVQEMQAGMVRAFADRLVAAGLLPDAGSAVLLRWYELTAVGEGAALPPDLADRLPRPEQPPLPAAFRLAGTRVVAEPLPTRTPGRGHRRAGGPPGDVPGAVQGLGAGGGFGTGTVWDGRGPRPEHAVLVVGVLDPGLASYLPGLAALVAETGSPLSHLAVLARERRIPTATAVPEAVARFPVGTEVAVDGGTGSVVPHDAGLRNGAGPARTSRPSAQWSASAAPDPSLRALPRDRSPRPPPGKGHSP</sequence>
<evidence type="ECO:0000313" key="5">
    <source>
        <dbReference type="Proteomes" id="UP001165378"/>
    </source>
</evidence>
<dbReference type="PANTHER" id="PTHR43615:SF1">
    <property type="entry name" value="PPDK_N DOMAIN-CONTAINING PROTEIN"/>
    <property type="match status" value="1"/>
</dbReference>
<accession>A0AA41U3Y9</accession>
<name>A0AA41U3Y9_9ACTN</name>
<dbReference type="EMBL" id="JAKFHA010000015">
    <property type="protein sequence ID" value="MCF2530252.1"/>
    <property type="molecule type" value="Genomic_DNA"/>
</dbReference>
<evidence type="ECO:0000313" key="4">
    <source>
        <dbReference type="EMBL" id="MCF2530252.1"/>
    </source>
</evidence>
<dbReference type="Proteomes" id="UP001165378">
    <property type="component" value="Unassembled WGS sequence"/>
</dbReference>
<dbReference type="InterPro" id="IPR051549">
    <property type="entry name" value="PEP_Utilizing_Enz"/>
</dbReference>
<dbReference type="InterPro" id="IPR036637">
    <property type="entry name" value="Phosphohistidine_dom_sf"/>
</dbReference>
<evidence type="ECO:0008006" key="6">
    <source>
        <dbReference type="Google" id="ProtNLM"/>
    </source>
</evidence>
<evidence type="ECO:0000259" key="2">
    <source>
        <dbReference type="Pfam" id="PF00391"/>
    </source>
</evidence>
<evidence type="ECO:0000256" key="1">
    <source>
        <dbReference type="SAM" id="MobiDB-lite"/>
    </source>
</evidence>
<keyword evidence="5" id="KW-1185">Reference proteome</keyword>
<dbReference type="RefSeq" id="WP_235054918.1">
    <property type="nucleotide sequence ID" value="NZ_JAKFHA010000015.1"/>
</dbReference>
<dbReference type="InterPro" id="IPR002192">
    <property type="entry name" value="PPDK_AMP/ATP-bd"/>
</dbReference>
<dbReference type="PANTHER" id="PTHR43615">
    <property type="entry name" value="PHOSPHOENOLPYRUVATE SYNTHASE-RELATED"/>
    <property type="match status" value="1"/>
</dbReference>
<comment type="caution">
    <text evidence="4">The sequence shown here is derived from an EMBL/GenBank/DDBJ whole genome shotgun (WGS) entry which is preliminary data.</text>
</comment>
<dbReference type="AlphaFoldDB" id="A0AA41U3Y9"/>
<evidence type="ECO:0000259" key="3">
    <source>
        <dbReference type="Pfam" id="PF01326"/>
    </source>
</evidence>
<dbReference type="InterPro" id="IPR008279">
    <property type="entry name" value="PEP-util_enz_mobile_dom"/>
</dbReference>
<dbReference type="Gene3D" id="3.30.1490.20">
    <property type="entry name" value="ATP-grasp fold, A domain"/>
    <property type="match status" value="2"/>
</dbReference>
<gene>
    <name evidence="4" type="ORF">LZ495_23930</name>
</gene>
<feature type="domain" description="Pyruvate phosphate dikinase AMP/ATP-binding" evidence="3">
    <location>
        <begin position="83"/>
        <end position="275"/>
    </location>
</feature>
<feature type="region of interest" description="Disordered" evidence="1">
    <location>
        <begin position="709"/>
        <end position="765"/>
    </location>
</feature>
<reference evidence="4" key="1">
    <citation type="submission" date="2022-01" db="EMBL/GenBank/DDBJ databases">
        <title>Genome-Based Taxonomic Classification of the Phylum Actinobacteria.</title>
        <authorList>
            <person name="Gao Y."/>
        </authorList>
    </citation>
    <scope>NUCLEOTIDE SEQUENCE</scope>
    <source>
        <strain evidence="4">KLBMP 8922</strain>
    </source>
</reference>
<proteinExistence type="predicted"/>
<dbReference type="Gene3D" id="3.50.30.10">
    <property type="entry name" value="Phosphohistidine domain"/>
    <property type="match status" value="1"/>
</dbReference>
<feature type="compositionally biased region" description="Pro residues" evidence="1">
    <location>
        <begin position="756"/>
        <end position="765"/>
    </location>
</feature>
<protein>
    <recommendedName>
        <fullName evidence="6">Pyruvate, water dikinase</fullName>
    </recommendedName>
</protein>
<feature type="domain" description="PEP-utilising enzyme mobile" evidence="2">
    <location>
        <begin position="641"/>
        <end position="711"/>
    </location>
</feature>